<gene>
    <name evidence="2" type="ORF">H1R20_g16594</name>
    <name evidence="3" type="ORF">H1R20_g4295</name>
</gene>
<sequence>MLEMVPVELDLFGLTSTFAPGELVLPGPGGPRGNEPSAAAAASDVELVP</sequence>
<dbReference type="AlphaFoldDB" id="A0A9W8MJB9"/>
<keyword evidence="4" id="KW-1185">Reference proteome</keyword>
<protein>
    <submittedName>
        <fullName evidence="3">Uncharacterized protein</fullName>
    </submittedName>
</protein>
<evidence type="ECO:0000313" key="3">
    <source>
        <dbReference type="EMBL" id="KAJ2932796.1"/>
    </source>
</evidence>
<feature type="region of interest" description="Disordered" evidence="1">
    <location>
        <begin position="25"/>
        <end position="49"/>
    </location>
</feature>
<dbReference type="EMBL" id="JANBPK010000759">
    <property type="protein sequence ID" value="KAJ2932796.1"/>
    <property type="molecule type" value="Genomic_DNA"/>
</dbReference>
<dbReference type="Proteomes" id="UP001140091">
    <property type="component" value="Unassembled WGS sequence"/>
</dbReference>
<reference evidence="3" key="1">
    <citation type="submission" date="2022-06" db="EMBL/GenBank/DDBJ databases">
        <title>Genome Sequence of Candolleomyces eurysporus.</title>
        <authorList>
            <person name="Buettner E."/>
        </authorList>
    </citation>
    <scope>NUCLEOTIDE SEQUENCE</scope>
    <source>
        <strain evidence="3">VTCC 930004</strain>
    </source>
</reference>
<feature type="non-terminal residue" evidence="3">
    <location>
        <position position="49"/>
    </location>
</feature>
<proteinExistence type="predicted"/>
<comment type="caution">
    <text evidence="3">The sequence shown here is derived from an EMBL/GenBank/DDBJ whole genome shotgun (WGS) entry which is preliminary data.</text>
</comment>
<evidence type="ECO:0000256" key="1">
    <source>
        <dbReference type="SAM" id="MobiDB-lite"/>
    </source>
</evidence>
<organism evidence="3 4">
    <name type="scientific">Candolleomyces eurysporus</name>
    <dbReference type="NCBI Taxonomy" id="2828524"/>
    <lineage>
        <taxon>Eukaryota</taxon>
        <taxon>Fungi</taxon>
        <taxon>Dikarya</taxon>
        <taxon>Basidiomycota</taxon>
        <taxon>Agaricomycotina</taxon>
        <taxon>Agaricomycetes</taxon>
        <taxon>Agaricomycetidae</taxon>
        <taxon>Agaricales</taxon>
        <taxon>Agaricineae</taxon>
        <taxon>Psathyrellaceae</taxon>
        <taxon>Candolleomyces</taxon>
    </lineage>
</organism>
<evidence type="ECO:0000313" key="4">
    <source>
        <dbReference type="Proteomes" id="UP001140091"/>
    </source>
</evidence>
<accession>A0A9W8MJB9</accession>
<name>A0A9W8MJB9_9AGAR</name>
<dbReference type="EMBL" id="JANBPK010001894">
    <property type="protein sequence ID" value="KAJ2920499.1"/>
    <property type="molecule type" value="Genomic_DNA"/>
</dbReference>
<evidence type="ECO:0000313" key="2">
    <source>
        <dbReference type="EMBL" id="KAJ2920499.1"/>
    </source>
</evidence>